<evidence type="ECO:0000313" key="11">
    <source>
        <dbReference type="Proteomes" id="UP000011087"/>
    </source>
</evidence>
<dbReference type="SMART" id="SM00102">
    <property type="entry name" value="ADF"/>
    <property type="match status" value="1"/>
</dbReference>
<reference evidence="9 11" key="1">
    <citation type="journal article" date="2012" name="Nature">
        <title>Algal genomes reveal evolutionary mosaicism and the fate of nucleomorphs.</title>
        <authorList>
            <consortium name="DOE Joint Genome Institute"/>
            <person name="Curtis B.A."/>
            <person name="Tanifuji G."/>
            <person name="Burki F."/>
            <person name="Gruber A."/>
            <person name="Irimia M."/>
            <person name="Maruyama S."/>
            <person name="Arias M.C."/>
            <person name="Ball S.G."/>
            <person name="Gile G.H."/>
            <person name="Hirakawa Y."/>
            <person name="Hopkins J.F."/>
            <person name="Kuo A."/>
            <person name="Rensing S.A."/>
            <person name="Schmutz J."/>
            <person name="Symeonidi A."/>
            <person name="Elias M."/>
            <person name="Eveleigh R.J."/>
            <person name="Herman E.K."/>
            <person name="Klute M.J."/>
            <person name="Nakayama T."/>
            <person name="Obornik M."/>
            <person name="Reyes-Prieto A."/>
            <person name="Armbrust E.V."/>
            <person name="Aves S.J."/>
            <person name="Beiko R.G."/>
            <person name="Coutinho P."/>
            <person name="Dacks J.B."/>
            <person name="Durnford D.G."/>
            <person name="Fast N.M."/>
            <person name="Green B.R."/>
            <person name="Grisdale C.J."/>
            <person name="Hempel F."/>
            <person name="Henrissat B."/>
            <person name="Hoppner M.P."/>
            <person name="Ishida K."/>
            <person name="Kim E."/>
            <person name="Koreny L."/>
            <person name="Kroth P.G."/>
            <person name="Liu Y."/>
            <person name="Malik S.B."/>
            <person name="Maier U.G."/>
            <person name="McRose D."/>
            <person name="Mock T."/>
            <person name="Neilson J.A."/>
            <person name="Onodera N.T."/>
            <person name="Poole A.M."/>
            <person name="Pritham E.J."/>
            <person name="Richards T.A."/>
            <person name="Rocap G."/>
            <person name="Roy S.W."/>
            <person name="Sarai C."/>
            <person name="Schaack S."/>
            <person name="Shirato S."/>
            <person name="Slamovits C.H."/>
            <person name="Spencer D.F."/>
            <person name="Suzuki S."/>
            <person name="Worden A.Z."/>
            <person name="Zauner S."/>
            <person name="Barry K."/>
            <person name="Bell C."/>
            <person name="Bharti A.K."/>
            <person name="Crow J.A."/>
            <person name="Grimwood J."/>
            <person name="Kramer R."/>
            <person name="Lindquist E."/>
            <person name="Lucas S."/>
            <person name="Salamov A."/>
            <person name="McFadden G.I."/>
            <person name="Lane C.E."/>
            <person name="Keeling P.J."/>
            <person name="Gray M.W."/>
            <person name="Grigoriev I.V."/>
            <person name="Archibald J.M."/>
        </authorList>
    </citation>
    <scope>NUCLEOTIDE SEQUENCE</scope>
    <source>
        <strain evidence="9 11">CCMP2712</strain>
    </source>
</reference>
<evidence type="ECO:0000256" key="5">
    <source>
        <dbReference type="ARBA" id="ARBA00023203"/>
    </source>
</evidence>
<keyword evidence="5" id="KW-0009">Actin-binding</keyword>
<reference evidence="11" key="2">
    <citation type="submission" date="2012-11" db="EMBL/GenBank/DDBJ databases">
        <authorList>
            <person name="Kuo A."/>
            <person name="Curtis B.A."/>
            <person name="Tanifuji G."/>
            <person name="Burki F."/>
            <person name="Gruber A."/>
            <person name="Irimia M."/>
            <person name="Maruyama S."/>
            <person name="Arias M.C."/>
            <person name="Ball S.G."/>
            <person name="Gile G.H."/>
            <person name="Hirakawa Y."/>
            <person name="Hopkins J.F."/>
            <person name="Rensing S.A."/>
            <person name="Schmutz J."/>
            <person name="Symeonidi A."/>
            <person name="Elias M."/>
            <person name="Eveleigh R.J."/>
            <person name="Herman E.K."/>
            <person name="Klute M.J."/>
            <person name="Nakayama T."/>
            <person name="Obornik M."/>
            <person name="Reyes-Prieto A."/>
            <person name="Armbrust E.V."/>
            <person name="Aves S.J."/>
            <person name="Beiko R.G."/>
            <person name="Coutinho P."/>
            <person name="Dacks J.B."/>
            <person name="Durnford D.G."/>
            <person name="Fast N.M."/>
            <person name="Green B.R."/>
            <person name="Grisdale C."/>
            <person name="Hempe F."/>
            <person name="Henrissat B."/>
            <person name="Hoppner M.P."/>
            <person name="Ishida K.-I."/>
            <person name="Kim E."/>
            <person name="Koreny L."/>
            <person name="Kroth P.G."/>
            <person name="Liu Y."/>
            <person name="Malik S.-B."/>
            <person name="Maier U.G."/>
            <person name="McRose D."/>
            <person name="Mock T."/>
            <person name="Neilson J.A."/>
            <person name="Onodera N.T."/>
            <person name="Poole A.M."/>
            <person name="Pritham E.J."/>
            <person name="Richards T.A."/>
            <person name="Rocap G."/>
            <person name="Roy S.W."/>
            <person name="Sarai C."/>
            <person name="Schaack S."/>
            <person name="Shirato S."/>
            <person name="Slamovits C.H."/>
            <person name="Spencer D.F."/>
            <person name="Suzuki S."/>
            <person name="Worden A.Z."/>
            <person name="Zauner S."/>
            <person name="Barry K."/>
            <person name="Bell C."/>
            <person name="Bharti A.K."/>
            <person name="Crow J.A."/>
            <person name="Grimwood J."/>
            <person name="Kramer R."/>
            <person name="Lindquist E."/>
            <person name="Lucas S."/>
            <person name="Salamov A."/>
            <person name="McFadden G.I."/>
            <person name="Lane C.E."/>
            <person name="Keeling P.J."/>
            <person name="Gray M.W."/>
            <person name="Grigoriev I.V."/>
            <person name="Archibald J.M."/>
        </authorList>
    </citation>
    <scope>NUCLEOTIDE SEQUENCE</scope>
    <source>
        <strain evidence="11">CCMP2712</strain>
    </source>
</reference>
<evidence type="ECO:0000313" key="10">
    <source>
        <dbReference type="EnsemblProtists" id="EKX53088"/>
    </source>
</evidence>
<dbReference type="SUPFAM" id="SSF55753">
    <property type="entry name" value="Actin depolymerizing proteins"/>
    <property type="match status" value="1"/>
</dbReference>
<dbReference type="HOGENOM" id="CLU_031995_1_0_1"/>
<dbReference type="InterPro" id="IPR029006">
    <property type="entry name" value="ADF-H/Gelsolin-like_dom_sf"/>
</dbReference>
<dbReference type="OMA" id="KESPRYH"/>
<feature type="domain" description="ADF-H" evidence="8">
    <location>
        <begin position="5"/>
        <end position="137"/>
    </location>
</feature>
<dbReference type="CDD" id="cd11285">
    <property type="entry name" value="ADF_Twf-N_like"/>
    <property type="match status" value="1"/>
</dbReference>
<dbReference type="Proteomes" id="UP000011087">
    <property type="component" value="Unassembled WGS sequence"/>
</dbReference>
<dbReference type="InterPro" id="IPR002108">
    <property type="entry name" value="ADF-H"/>
</dbReference>
<evidence type="ECO:0000313" key="9">
    <source>
        <dbReference type="EMBL" id="EKX53088.1"/>
    </source>
</evidence>
<dbReference type="EMBL" id="JH992971">
    <property type="protein sequence ID" value="EKX53088.1"/>
    <property type="molecule type" value="Genomic_DNA"/>
</dbReference>
<protein>
    <recommendedName>
        <fullName evidence="8">ADF-H domain-containing protein</fullName>
    </recommendedName>
</protein>
<comment type="subunit">
    <text evidence="7">Interacts with G-actin; ADP-actin form.</text>
</comment>
<keyword evidence="11" id="KW-1185">Reference proteome</keyword>
<dbReference type="PANTHER" id="PTHR13759:SF1">
    <property type="entry name" value="TWINFILIN"/>
    <property type="match status" value="1"/>
</dbReference>
<dbReference type="AlphaFoldDB" id="L1JYA9"/>
<dbReference type="RefSeq" id="XP_005840068.1">
    <property type="nucleotide sequence ID" value="XM_005840011.1"/>
</dbReference>
<dbReference type="PROSITE" id="PS51263">
    <property type="entry name" value="ADF_H"/>
    <property type="match status" value="1"/>
</dbReference>
<name>L1JYA9_GUITC</name>
<dbReference type="FunFam" id="3.40.20.10:FF:000042">
    <property type="entry name" value="Actin depolymerizing protein"/>
    <property type="match status" value="1"/>
</dbReference>
<evidence type="ECO:0000256" key="1">
    <source>
        <dbReference type="ARBA" id="ARBA00004245"/>
    </source>
</evidence>
<comment type="subcellular location">
    <subcellularLocation>
        <location evidence="1">Cytoplasm</location>
        <location evidence="1">Cytoskeleton</location>
    </subcellularLocation>
</comment>
<dbReference type="eggNOG" id="KOG1747">
    <property type="taxonomic scope" value="Eukaryota"/>
</dbReference>
<evidence type="ECO:0000256" key="2">
    <source>
        <dbReference type="ARBA" id="ARBA00009557"/>
    </source>
</evidence>
<evidence type="ECO:0000259" key="8">
    <source>
        <dbReference type="PROSITE" id="PS51263"/>
    </source>
</evidence>
<reference evidence="10" key="3">
    <citation type="submission" date="2016-03" db="UniProtKB">
        <authorList>
            <consortium name="EnsemblProtists"/>
        </authorList>
    </citation>
    <scope>IDENTIFICATION</scope>
</reference>
<dbReference type="InterPro" id="IPR028458">
    <property type="entry name" value="Twinfilin"/>
</dbReference>
<keyword evidence="3" id="KW-0963">Cytoplasm</keyword>
<dbReference type="STRING" id="905079.L1JYA9"/>
<dbReference type="GO" id="GO:0030042">
    <property type="term" value="P:actin filament depolymerization"/>
    <property type="evidence" value="ECO:0007669"/>
    <property type="project" value="TreeGrafter"/>
</dbReference>
<accession>L1JYA9</accession>
<dbReference type="GO" id="GO:0005737">
    <property type="term" value="C:cytoplasm"/>
    <property type="evidence" value="ECO:0007669"/>
    <property type="project" value="TreeGrafter"/>
</dbReference>
<organism evidence="9">
    <name type="scientific">Guillardia theta (strain CCMP2712)</name>
    <name type="common">Cryptophyte</name>
    <dbReference type="NCBI Taxonomy" id="905079"/>
    <lineage>
        <taxon>Eukaryota</taxon>
        <taxon>Cryptophyceae</taxon>
        <taxon>Pyrenomonadales</taxon>
        <taxon>Geminigeraceae</taxon>
        <taxon>Guillardia</taxon>
    </lineage>
</organism>
<dbReference type="OrthoDB" id="10006997at2759"/>
<keyword evidence="4" id="KW-0677">Repeat</keyword>
<dbReference type="EnsemblProtists" id="EKX53088">
    <property type="protein sequence ID" value="EKX53088"/>
    <property type="gene ID" value="GUITHDRAFT_64841"/>
</dbReference>
<dbReference type="GO" id="GO:0051016">
    <property type="term" value="P:barbed-end actin filament capping"/>
    <property type="evidence" value="ECO:0007669"/>
    <property type="project" value="TreeGrafter"/>
</dbReference>
<evidence type="ECO:0000256" key="3">
    <source>
        <dbReference type="ARBA" id="ARBA00022490"/>
    </source>
</evidence>
<dbReference type="GO" id="GO:0005884">
    <property type="term" value="C:actin filament"/>
    <property type="evidence" value="ECO:0007669"/>
    <property type="project" value="TreeGrafter"/>
</dbReference>
<gene>
    <name evidence="9" type="ORF">GUITHDRAFT_64841</name>
</gene>
<proteinExistence type="inferred from homology"/>
<dbReference type="Pfam" id="PF00241">
    <property type="entry name" value="Cofilin_ADF"/>
    <property type="match status" value="1"/>
</dbReference>
<dbReference type="GO" id="GO:0003785">
    <property type="term" value="F:actin monomer binding"/>
    <property type="evidence" value="ECO:0007669"/>
    <property type="project" value="TreeGrafter"/>
</dbReference>
<evidence type="ECO:0000256" key="7">
    <source>
        <dbReference type="ARBA" id="ARBA00038532"/>
    </source>
</evidence>
<evidence type="ECO:0000256" key="4">
    <source>
        <dbReference type="ARBA" id="ARBA00022737"/>
    </source>
</evidence>
<evidence type="ECO:0000256" key="6">
    <source>
        <dbReference type="ARBA" id="ARBA00023212"/>
    </source>
</evidence>
<keyword evidence="6" id="KW-0206">Cytoskeleton</keyword>
<dbReference type="PANTHER" id="PTHR13759">
    <property type="entry name" value="TWINFILIN"/>
    <property type="match status" value="1"/>
</dbReference>
<dbReference type="PaxDb" id="55529-EKX53088"/>
<comment type="similarity">
    <text evidence="2">Belongs to the actin-binding proteins ADF family. Twinfilin subfamily.</text>
</comment>
<dbReference type="KEGG" id="gtt:GUITHDRAFT_64841"/>
<dbReference type="Gene3D" id="3.40.20.10">
    <property type="entry name" value="Severin"/>
    <property type="match status" value="1"/>
</dbReference>
<sequence>MSHASGITASPELVEEFSKAKEGKEIRFLKAQIEDKQIVITERGNVSGDEKSDFEAMTKILDEDAPSYILFRIDEGPKPGWLLALYVPENSKVRMKMLYASSRDSLKRDLGSSSFVAEMHATDLDEMSYASYQKSTVVSETERLSLMSPSERMRAKASANTHIHTGVSKSYVHAVKFPMSEDAKAALVAFKSSENKAVFLQVEQSKETIELEHVMQEVTGPW</sequence>
<dbReference type="GeneID" id="17309485"/>
<dbReference type="GO" id="GO:0051015">
    <property type="term" value="F:actin filament binding"/>
    <property type="evidence" value="ECO:0007669"/>
    <property type="project" value="TreeGrafter"/>
</dbReference>